<dbReference type="GO" id="GO:0016787">
    <property type="term" value="F:hydrolase activity"/>
    <property type="evidence" value="ECO:0007669"/>
    <property type="project" value="UniProtKB-KW"/>
</dbReference>
<name>A0A9P8RL02_9PEZI</name>
<sequence length="317" mass="36156">MFVRRLLSQSFKHARGTSLQLNNSATRHYRIPLTKQIPRGSWDSHMHIIDPSRYSVSRDAQYRPQTHTLAEAKVFEASVGIDNIVLVQPSIYGFDNSCLLEALKQIGTHHARGVVVFDPHTTPQDTLLEWHNLGVRGVRVNLQSVGKSMSPKELRKTLSQYATAVKHLGWVIQIYVPMHVIEQLEHIVPTLGTRVCIDHIGCPDLNGQALRTPYEIPGFRSLVKLLELGDTFVKLSAPYRMSQTTDYGDLEQVARELIRLKGFSRVVFATDWPHTRFEGLDIQPWVHEVIDWCKDDTHLVERLFKGNAEELWDVPAV</sequence>
<dbReference type="Proteomes" id="UP000758603">
    <property type="component" value="Unassembled WGS sequence"/>
</dbReference>
<evidence type="ECO:0000313" key="2">
    <source>
        <dbReference type="EMBL" id="KAH6645086.1"/>
    </source>
</evidence>
<dbReference type="GeneID" id="70127783"/>
<comment type="caution">
    <text evidence="2">The sequence shown here is derived from an EMBL/GenBank/DDBJ whole genome shotgun (WGS) entry which is preliminary data.</text>
</comment>
<dbReference type="PANTHER" id="PTHR35563">
    <property type="entry name" value="BARREL METAL-DEPENDENT HYDROLASE, PUTATIVE (AFU_ORTHOLOGUE AFUA_1G16240)-RELATED"/>
    <property type="match status" value="1"/>
</dbReference>
<dbReference type="InterPro" id="IPR006680">
    <property type="entry name" value="Amidohydro-rel"/>
</dbReference>
<dbReference type="SUPFAM" id="SSF51556">
    <property type="entry name" value="Metallo-dependent hydrolases"/>
    <property type="match status" value="1"/>
</dbReference>
<feature type="domain" description="Amidohydrolase-related" evidence="1">
    <location>
        <begin position="42"/>
        <end position="313"/>
    </location>
</feature>
<organism evidence="2 3">
    <name type="scientific">Truncatella angustata</name>
    <dbReference type="NCBI Taxonomy" id="152316"/>
    <lineage>
        <taxon>Eukaryota</taxon>
        <taxon>Fungi</taxon>
        <taxon>Dikarya</taxon>
        <taxon>Ascomycota</taxon>
        <taxon>Pezizomycotina</taxon>
        <taxon>Sordariomycetes</taxon>
        <taxon>Xylariomycetidae</taxon>
        <taxon>Amphisphaeriales</taxon>
        <taxon>Sporocadaceae</taxon>
        <taxon>Truncatella</taxon>
    </lineage>
</organism>
<evidence type="ECO:0000259" key="1">
    <source>
        <dbReference type="Pfam" id="PF04909"/>
    </source>
</evidence>
<dbReference type="AlphaFoldDB" id="A0A9P8RL02"/>
<dbReference type="RefSeq" id="XP_045951600.1">
    <property type="nucleotide sequence ID" value="XM_046098891.1"/>
</dbReference>
<reference evidence="2" key="1">
    <citation type="journal article" date="2021" name="Nat. Commun.">
        <title>Genetic determinants of endophytism in the Arabidopsis root mycobiome.</title>
        <authorList>
            <person name="Mesny F."/>
            <person name="Miyauchi S."/>
            <person name="Thiergart T."/>
            <person name="Pickel B."/>
            <person name="Atanasova L."/>
            <person name="Karlsson M."/>
            <person name="Huettel B."/>
            <person name="Barry K.W."/>
            <person name="Haridas S."/>
            <person name="Chen C."/>
            <person name="Bauer D."/>
            <person name="Andreopoulos W."/>
            <person name="Pangilinan J."/>
            <person name="LaButti K."/>
            <person name="Riley R."/>
            <person name="Lipzen A."/>
            <person name="Clum A."/>
            <person name="Drula E."/>
            <person name="Henrissat B."/>
            <person name="Kohler A."/>
            <person name="Grigoriev I.V."/>
            <person name="Martin F.M."/>
            <person name="Hacquard S."/>
        </authorList>
    </citation>
    <scope>NUCLEOTIDE SEQUENCE</scope>
    <source>
        <strain evidence="2">MPI-SDFR-AT-0073</strain>
    </source>
</reference>
<protein>
    <submittedName>
        <fullName evidence="2">TIM barrel metal-dependent hydrolase</fullName>
    </submittedName>
</protein>
<keyword evidence="2" id="KW-0378">Hydrolase</keyword>
<dbReference type="Pfam" id="PF04909">
    <property type="entry name" value="Amidohydro_2"/>
    <property type="match status" value="1"/>
</dbReference>
<dbReference type="PANTHER" id="PTHR35563:SF2">
    <property type="entry name" value="BARREL METAL-DEPENDENT HYDROLASE, PUTATIVE (AFU_ORTHOLOGUE AFUA_1G16240)-RELATED"/>
    <property type="match status" value="1"/>
</dbReference>
<dbReference type="OrthoDB" id="2135488at2759"/>
<evidence type="ECO:0000313" key="3">
    <source>
        <dbReference type="Proteomes" id="UP000758603"/>
    </source>
</evidence>
<dbReference type="InterPro" id="IPR052358">
    <property type="entry name" value="Aro_Compnd_Degr_Hydrolases"/>
</dbReference>
<keyword evidence="3" id="KW-1185">Reference proteome</keyword>
<dbReference type="EMBL" id="JAGPXC010000012">
    <property type="protein sequence ID" value="KAH6645086.1"/>
    <property type="molecule type" value="Genomic_DNA"/>
</dbReference>
<dbReference type="Gene3D" id="3.20.20.140">
    <property type="entry name" value="Metal-dependent hydrolases"/>
    <property type="match status" value="1"/>
</dbReference>
<dbReference type="InterPro" id="IPR032466">
    <property type="entry name" value="Metal_Hydrolase"/>
</dbReference>
<gene>
    <name evidence="2" type="ORF">BKA67DRAFT_527728</name>
</gene>
<proteinExistence type="predicted"/>
<accession>A0A9P8RL02</accession>